<reference evidence="13" key="2">
    <citation type="submission" date="2025-08" db="UniProtKB">
        <authorList>
            <consortium name="Ensembl"/>
        </authorList>
    </citation>
    <scope>IDENTIFICATION</scope>
</reference>
<name>A0A8C3PB31_CHRPI</name>
<evidence type="ECO:0000259" key="12">
    <source>
        <dbReference type="PROSITE" id="PS50262"/>
    </source>
</evidence>
<dbReference type="AlphaFoldDB" id="A0A8C3PB31"/>
<comment type="similarity">
    <text evidence="2">Belongs to the G-protein coupled receptor 1 family.</text>
</comment>
<dbReference type="GO" id="GO:0004984">
    <property type="term" value="F:olfactory receptor activity"/>
    <property type="evidence" value="ECO:0007669"/>
    <property type="project" value="InterPro"/>
</dbReference>
<feature type="transmembrane region" description="Helical" evidence="11">
    <location>
        <begin position="27"/>
        <end position="48"/>
    </location>
</feature>
<evidence type="ECO:0000256" key="7">
    <source>
        <dbReference type="ARBA" id="ARBA00023040"/>
    </source>
</evidence>
<evidence type="ECO:0000256" key="3">
    <source>
        <dbReference type="ARBA" id="ARBA00022475"/>
    </source>
</evidence>
<dbReference type="PROSITE" id="PS50262">
    <property type="entry name" value="G_PROTEIN_RECEP_F1_2"/>
    <property type="match status" value="1"/>
</dbReference>
<dbReference type="PRINTS" id="PR00237">
    <property type="entry name" value="GPCRRHODOPSN"/>
</dbReference>
<dbReference type="Gene3D" id="1.20.1070.10">
    <property type="entry name" value="Rhodopsin 7-helix transmembrane proteins"/>
    <property type="match status" value="1"/>
</dbReference>
<feature type="transmembrane region" description="Helical" evidence="11">
    <location>
        <begin position="205"/>
        <end position="226"/>
    </location>
</feature>
<dbReference type="InterPro" id="IPR000276">
    <property type="entry name" value="GPCR_Rhodpsn"/>
</dbReference>
<dbReference type="Ensembl" id="ENSCPBT00000034605.1">
    <property type="protein sequence ID" value="ENSCPBP00000029397.1"/>
    <property type="gene ID" value="ENSCPBG00000020723.1"/>
</dbReference>
<dbReference type="GO" id="GO:0004930">
    <property type="term" value="F:G protein-coupled receptor activity"/>
    <property type="evidence" value="ECO:0007669"/>
    <property type="project" value="UniProtKB-KW"/>
</dbReference>
<keyword evidence="5" id="KW-0552">Olfaction</keyword>
<evidence type="ECO:0000256" key="8">
    <source>
        <dbReference type="ARBA" id="ARBA00023136"/>
    </source>
</evidence>
<dbReference type="InterPro" id="IPR050427">
    <property type="entry name" value="Olfactory_Receptors"/>
</dbReference>
<feature type="transmembrane region" description="Helical" evidence="11">
    <location>
        <begin position="99"/>
        <end position="121"/>
    </location>
</feature>
<dbReference type="PRINTS" id="PR00245">
    <property type="entry name" value="OLFACTORYR"/>
</dbReference>
<dbReference type="Proteomes" id="UP000694380">
    <property type="component" value="Chromosome 1"/>
</dbReference>
<dbReference type="GO" id="GO:0005886">
    <property type="term" value="C:plasma membrane"/>
    <property type="evidence" value="ECO:0007669"/>
    <property type="project" value="UniProtKB-SubCell"/>
</dbReference>
<evidence type="ECO:0000256" key="6">
    <source>
        <dbReference type="ARBA" id="ARBA00022989"/>
    </source>
</evidence>
<accession>A0A8C3PB31</accession>
<sequence>MGEILTEFVLLEFVLMGLTQRTELQPFLYVTFLIVYINTWLGNFIIITTVISDYQLHTSMYILLANLAFLDISESSVSTPKLLSDLLSQHKTISFNECILQMFFFHFFAGAMGFCLVGMAVDRYMAIYKPLQYLTIMNQGVCMRIVALAWLVGLAHSALQTGLLLQLPFCGPNILDNFYCDVPQVIKLACTDTHLAEMQMNFNSGVLIIIIFIILLISYTAILIKIRTHVTEGKRKALSTCGTQITVMCLQFIPSIFIYAWPVKQFTLHKVVSVIYSVITPMLNPMVYTLRNAEMKKAIRRLLNRMLFSWRERQT</sequence>
<evidence type="ECO:0000256" key="9">
    <source>
        <dbReference type="ARBA" id="ARBA00023170"/>
    </source>
</evidence>
<evidence type="ECO:0000256" key="11">
    <source>
        <dbReference type="SAM" id="Phobius"/>
    </source>
</evidence>
<protein>
    <recommendedName>
        <fullName evidence="12">G-protein coupled receptors family 1 profile domain-containing protein</fullName>
    </recommendedName>
</protein>
<feature type="transmembrane region" description="Helical" evidence="11">
    <location>
        <begin position="238"/>
        <end position="261"/>
    </location>
</feature>
<dbReference type="FunFam" id="1.20.1070.10:FF:000007">
    <property type="entry name" value="Olfactory receptor"/>
    <property type="match status" value="1"/>
</dbReference>
<keyword evidence="4 11" id="KW-0812">Transmembrane</keyword>
<keyword evidence="14" id="KW-1185">Reference proteome</keyword>
<evidence type="ECO:0000256" key="5">
    <source>
        <dbReference type="ARBA" id="ARBA00022725"/>
    </source>
</evidence>
<keyword evidence="5" id="KW-0716">Sensory transduction</keyword>
<keyword evidence="8 11" id="KW-0472">Membrane</keyword>
<dbReference type="FunFam" id="1.10.1220.70:FF:000001">
    <property type="entry name" value="Olfactory receptor"/>
    <property type="match status" value="1"/>
</dbReference>
<proteinExistence type="inferred from homology"/>
<organism evidence="13 14">
    <name type="scientific">Chrysemys picta bellii</name>
    <name type="common">Western painted turtle</name>
    <name type="synonym">Emys bellii</name>
    <dbReference type="NCBI Taxonomy" id="8478"/>
    <lineage>
        <taxon>Eukaryota</taxon>
        <taxon>Metazoa</taxon>
        <taxon>Chordata</taxon>
        <taxon>Craniata</taxon>
        <taxon>Vertebrata</taxon>
        <taxon>Euteleostomi</taxon>
        <taxon>Archelosauria</taxon>
        <taxon>Testudinata</taxon>
        <taxon>Testudines</taxon>
        <taxon>Cryptodira</taxon>
        <taxon>Durocryptodira</taxon>
        <taxon>Testudinoidea</taxon>
        <taxon>Emydidae</taxon>
        <taxon>Chrysemys</taxon>
    </lineage>
</organism>
<evidence type="ECO:0000313" key="13">
    <source>
        <dbReference type="Ensembl" id="ENSCPBP00000029397.1"/>
    </source>
</evidence>
<keyword evidence="10" id="KW-0807">Transducer</keyword>
<evidence type="ECO:0000256" key="1">
    <source>
        <dbReference type="ARBA" id="ARBA00004651"/>
    </source>
</evidence>
<evidence type="ECO:0000313" key="14">
    <source>
        <dbReference type="Proteomes" id="UP000694380"/>
    </source>
</evidence>
<reference evidence="13" key="3">
    <citation type="submission" date="2025-09" db="UniProtKB">
        <authorList>
            <consortium name="Ensembl"/>
        </authorList>
    </citation>
    <scope>IDENTIFICATION</scope>
</reference>
<feature type="transmembrane region" description="Helical" evidence="11">
    <location>
        <begin position="141"/>
        <end position="159"/>
    </location>
</feature>
<gene>
    <name evidence="13" type="primary">LOC101944788</name>
</gene>
<evidence type="ECO:0000256" key="10">
    <source>
        <dbReference type="ARBA" id="ARBA00023224"/>
    </source>
</evidence>
<feature type="domain" description="G-protein coupled receptors family 1 profile" evidence="12">
    <location>
        <begin position="42"/>
        <end position="288"/>
    </location>
</feature>
<comment type="subcellular location">
    <subcellularLocation>
        <location evidence="1">Cell membrane</location>
        <topology evidence="1">Multi-pass membrane protein</topology>
    </subcellularLocation>
</comment>
<keyword evidence="3" id="KW-1003">Cell membrane</keyword>
<keyword evidence="7" id="KW-0297">G-protein coupled receptor</keyword>
<dbReference type="InterPro" id="IPR017452">
    <property type="entry name" value="GPCR_Rhodpsn_7TM"/>
</dbReference>
<keyword evidence="9" id="KW-0675">Receptor</keyword>
<keyword evidence="6 11" id="KW-1133">Transmembrane helix</keyword>
<dbReference type="SUPFAM" id="SSF81321">
    <property type="entry name" value="Family A G protein-coupled receptor-like"/>
    <property type="match status" value="1"/>
</dbReference>
<dbReference type="GeneTree" id="ENSGT00940000165513"/>
<reference evidence="13" key="1">
    <citation type="journal article" date="2015" name="Genome Biol. Evol.">
        <title>Physical Mapping and Refinement of the Painted Turtle Genome (Chrysemys picta) Inform Amniote Genome Evolution and Challenge Turtle-Bird Chromosomal Conservation.</title>
        <authorList>
            <person name="Badenhorst D."/>
            <person name="Hillier L.W."/>
            <person name="Literman R."/>
            <person name="Montiel E.E."/>
            <person name="Radhakrishnan S."/>
            <person name="Shen Y."/>
            <person name="Minx P."/>
            <person name="Janes D.E."/>
            <person name="Warren W.C."/>
            <person name="Edwards S.V."/>
            <person name="Valenzuela N."/>
        </authorList>
    </citation>
    <scope>NUCLEOTIDE SEQUENCE [LARGE SCALE GENOMIC DNA]</scope>
</reference>
<dbReference type="Pfam" id="PF13853">
    <property type="entry name" value="7tm_4"/>
    <property type="match status" value="1"/>
</dbReference>
<feature type="transmembrane region" description="Helical" evidence="11">
    <location>
        <begin position="273"/>
        <end position="291"/>
    </location>
</feature>
<dbReference type="SMART" id="SM01381">
    <property type="entry name" value="7TM_GPCR_Srsx"/>
    <property type="match status" value="1"/>
</dbReference>
<dbReference type="PANTHER" id="PTHR48002">
    <property type="entry name" value="OLFACTORY RECEPTOR"/>
    <property type="match status" value="1"/>
</dbReference>
<evidence type="ECO:0000256" key="2">
    <source>
        <dbReference type="ARBA" id="ARBA00010663"/>
    </source>
</evidence>
<dbReference type="InterPro" id="IPR000725">
    <property type="entry name" value="Olfact_rcpt"/>
</dbReference>
<evidence type="ECO:0000256" key="4">
    <source>
        <dbReference type="ARBA" id="ARBA00022692"/>
    </source>
</evidence>